<dbReference type="GO" id="GO:0016787">
    <property type="term" value="F:hydrolase activity"/>
    <property type="evidence" value="ECO:0007669"/>
    <property type="project" value="UniProtKB-KW"/>
</dbReference>
<feature type="region of interest" description="Disordered" evidence="6">
    <location>
        <begin position="540"/>
        <end position="561"/>
    </location>
</feature>
<keyword evidence="3" id="KW-0378">Hydrolase</keyword>
<keyword evidence="10" id="KW-1185">Reference proteome</keyword>
<dbReference type="InterPro" id="IPR001650">
    <property type="entry name" value="Helicase_C-like"/>
</dbReference>
<reference evidence="9" key="1">
    <citation type="journal article" date="2020" name="Ecol. Evol.">
        <title>Genome structure and content of the rice root-knot nematode (Meloidogyne graminicola).</title>
        <authorList>
            <person name="Phan N.T."/>
            <person name="Danchin E.G.J."/>
            <person name="Klopp C."/>
            <person name="Perfus-Barbeoch L."/>
            <person name="Kozlowski D.K."/>
            <person name="Koutsovoulos G.D."/>
            <person name="Lopez-Roques C."/>
            <person name="Bouchez O."/>
            <person name="Zahm M."/>
            <person name="Besnard G."/>
            <person name="Bellafiore S."/>
        </authorList>
    </citation>
    <scope>NUCLEOTIDE SEQUENCE</scope>
    <source>
        <strain evidence="9">VN-18</strain>
    </source>
</reference>
<dbReference type="GO" id="GO:0005524">
    <property type="term" value="F:ATP binding"/>
    <property type="evidence" value="ECO:0007669"/>
    <property type="project" value="UniProtKB-KW"/>
</dbReference>
<feature type="domain" description="Helicase ATP-binding" evidence="7">
    <location>
        <begin position="683"/>
        <end position="836"/>
    </location>
</feature>
<dbReference type="EMBL" id="JABEBT010000021">
    <property type="protein sequence ID" value="KAF7637334.1"/>
    <property type="molecule type" value="Genomic_DNA"/>
</dbReference>
<keyword evidence="4" id="KW-0347">Helicase</keyword>
<dbReference type="SUPFAM" id="SSF52540">
    <property type="entry name" value="P-loop containing nucleoside triphosphate hydrolases"/>
    <property type="match status" value="2"/>
</dbReference>
<dbReference type="InterPro" id="IPR014001">
    <property type="entry name" value="Helicase_ATP-bd"/>
</dbReference>
<dbReference type="PANTHER" id="PTHR47958">
    <property type="entry name" value="ATP-DEPENDENT RNA HELICASE DBP3"/>
    <property type="match status" value="1"/>
</dbReference>
<dbReference type="EC" id="3.6.4.13" evidence="1"/>
<feature type="domain" description="Helicase ATP-binding" evidence="7">
    <location>
        <begin position="255"/>
        <end position="411"/>
    </location>
</feature>
<name>A0A8S9ZW85_9BILA</name>
<dbReference type="Pfam" id="PF00270">
    <property type="entry name" value="DEAD"/>
    <property type="match status" value="2"/>
</dbReference>
<dbReference type="GO" id="GO:0043186">
    <property type="term" value="C:P granule"/>
    <property type="evidence" value="ECO:0007669"/>
    <property type="project" value="UniProtKB-ARBA"/>
</dbReference>
<keyword evidence="2" id="KW-0547">Nucleotide-binding</keyword>
<protein>
    <recommendedName>
        <fullName evidence="1">RNA helicase</fullName>
        <ecNumber evidence="1">3.6.4.13</ecNumber>
    </recommendedName>
</protein>
<evidence type="ECO:0000256" key="5">
    <source>
        <dbReference type="ARBA" id="ARBA00022840"/>
    </source>
</evidence>
<evidence type="ECO:0000313" key="9">
    <source>
        <dbReference type="EMBL" id="KAF7637334.1"/>
    </source>
</evidence>
<dbReference type="PROSITE" id="PS51192">
    <property type="entry name" value="HELICASE_ATP_BIND_1"/>
    <property type="match status" value="2"/>
</dbReference>
<proteinExistence type="predicted"/>
<accession>A0A8S9ZW85</accession>
<dbReference type="SMART" id="SM00487">
    <property type="entry name" value="DEXDc"/>
    <property type="match status" value="2"/>
</dbReference>
<dbReference type="OrthoDB" id="196131at2759"/>
<dbReference type="PROSITE" id="PS51194">
    <property type="entry name" value="HELICASE_CTER"/>
    <property type="match status" value="2"/>
</dbReference>
<evidence type="ECO:0000256" key="6">
    <source>
        <dbReference type="SAM" id="MobiDB-lite"/>
    </source>
</evidence>
<evidence type="ECO:0000256" key="3">
    <source>
        <dbReference type="ARBA" id="ARBA00022801"/>
    </source>
</evidence>
<keyword evidence="5" id="KW-0067">ATP-binding</keyword>
<evidence type="ECO:0000256" key="1">
    <source>
        <dbReference type="ARBA" id="ARBA00012552"/>
    </source>
</evidence>
<evidence type="ECO:0000259" key="7">
    <source>
        <dbReference type="PROSITE" id="PS51192"/>
    </source>
</evidence>
<evidence type="ECO:0000256" key="4">
    <source>
        <dbReference type="ARBA" id="ARBA00022806"/>
    </source>
</evidence>
<dbReference type="SMART" id="SM00490">
    <property type="entry name" value="HELICc"/>
    <property type="match status" value="2"/>
</dbReference>
<dbReference type="GO" id="GO:0003676">
    <property type="term" value="F:nucleic acid binding"/>
    <property type="evidence" value="ECO:0007669"/>
    <property type="project" value="InterPro"/>
</dbReference>
<dbReference type="AlphaFoldDB" id="A0A8S9ZW85"/>
<feature type="domain" description="Helicase C-terminal" evidence="8">
    <location>
        <begin position="819"/>
        <end position="967"/>
    </location>
</feature>
<feature type="region of interest" description="Disordered" evidence="6">
    <location>
        <begin position="96"/>
        <end position="127"/>
    </location>
</feature>
<dbReference type="Gene3D" id="3.40.50.300">
    <property type="entry name" value="P-loop containing nucleotide triphosphate hydrolases"/>
    <property type="match status" value="4"/>
</dbReference>
<gene>
    <name evidence="9" type="ORF">Mgra_00003303</name>
</gene>
<evidence type="ECO:0000313" key="10">
    <source>
        <dbReference type="Proteomes" id="UP000605970"/>
    </source>
</evidence>
<feature type="domain" description="Helicase C-terminal" evidence="8">
    <location>
        <begin position="391"/>
        <end position="530"/>
    </location>
</feature>
<sequence>MAEGGSAEKGEDSADYEVYMPEVPKRTHPFNLKKETTIDKPNFLNILLFRVYNSIFKCQENIEIKSKRSYFFNDYPYSSVRGGSAGFVGRGEGGGRGSFSGRGGGGGSGFGARGGGGRGVGGGVGRGGNSHLTHPSGFGTFYGCGTSGFGAYGGAGNFGSSFGGGGTGSSGFGAPGVAGFRGGFVGTGLASRGGGIPKRMDDAGKKLRPIEWNHSQLPPIKKNLYREHASITRQEMIDLLCAHYNRPTSIQSISWPVALSGRDMISIARTGSGKTLGFILPAIVHTINQIPRRPNEGPTVLVILPTRELAVQVEEVAREYCRIMGLGINCCYGGAAKHGQISELKRGIDICIATPGRILDFLESGITNMRRCTFLVLDEADRMLDMGFEPQIRKIVGQIRRECKTLIFVETRRKADDITRTMRRDGWPALCIHGDKEQKEREWVLSEFKEGKTPILLATDVAARGLDVSDIKYVINYDYPNTSEDYVHRIGRTGRQERTKAKDLIKVLEEAKQVIPPRLHELAEAALGKALAKKRWRQVEAEEVAPSPNNKMRPNNDEFSADNGFPEALCVRGRRGGFVGRGEGGGRGSFNGRGGGRGNGFGARGGGGRGAGRGVGRGGNGHLTRPNGVGTTFGYGTSPGFGAPGVTGFRGGFRGNGLANREEMIDLLCAHYNRPTSIQSISWPVALSGRDMISIARTGSGKTLGFILPAIVHTINQIPRRPNEGPTVLVILPTRELAVQVEEVAREYCRIMGLQINCCYGGAAKHGQISELKRGIDICIATPGRILDFLESGITNMRRCTFLVLDEADRMLDMGFEPQIRKIVGQIRSECKTLIFVQTRRKADDITRTIRRGGRPALCIHGDKEQKEREWVLSEFKEGKTPILLATDVAARGLDVSDIKYVINYDYPNTSEDYVHRIGRTGRSDRTKAKDLIKVLEEADQEVPPLLQEMAQIELFKGRGKRRWNNF</sequence>
<dbReference type="InterPro" id="IPR011545">
    <property type="entry name" value="DEAD/DEAH_box_helicase_dom"/>
</dbReference>
<comment type="caution">
    <text evidence="9">The sequence shown here is derived from an EMBL/GenBank/DDBJ whole genome shotgun (WGS) entry which is preliminary data.</text>
</comment>
<dbReference type="InterPro" id="IPR000629">
    <property type="entry name" value="RNA-helicase_DEAD-box_CS"/>
</dbReference>
<dbReference type="GO" id="GO:0003724">
    <property type="term" value="F:RNA helicase activity"/>
    <property type="evidence" value="ECO:0007669"/>
    <property type="project" value="UniProtKB-EC"/>
</dbReference>
<dbReference type="Proteomes" id="UP000605970">
    <property type="component" value="Unassembled WGS sequence"/>
</dbReference>
<feature type="region of interest" description="Disordered" evidence="6">
    <location>
        <begin position="581"/>
        <end position="626"/>
    </location>
</feature>
<evidence type="ECO:0000256" key="2">
    <source>
        <dbReference type="ARBA" id="ARBA00022741"/>
    </source>
</evidence>
<dbReference type="InterPro" id="IPR027417">
    <property type="entry name" value="P-loop_NTPase"/>
</dbReference>
<dbReference type="PROSITE" id="PS00039">
    <property type="entry name" value="DEAD_ATP_HELICASE"/>
    <property type="match status" value="2"/>
</dbReference>
<evidence type="ECO:0000259" key="8">
    <source>
        <dbReference type="PROSITE" id="PS51194"/>
    </source>
</evidence>
<organism evidence="9 10">
    <name type="scientific">Meloidogyne graminicola</name>
    <dbReference type="NCBI Taxonomy" id="189291"/>
    <lineage>
        <taxon>Eukaryota</taxon>
        <taxon>Metazoa</taxon>
        <taxon>Ecdysozoa</taxon>
        <taxon>Nematoda</taxon>
        <taxon>Chromadorea</taxon>
        <taxon>Rhabditida</taxon>
        <taxon>Tylenchina</taxon>
        <taxon>Tylenchomorpha</taxon>
        <taxon>Tylenchoidea</taxon>
        <taxon>Meloidogynidae</taxon>
        <taxon>Meloidogyninae</taxon>
        <taxon>Meloidogyne</taxon>
    </lineage>
</organism>
<dbReference type="CDD" id="cd18787">
    <property type="entry name" value="SF2_C_DEAD"/>
    <property type="match status" value="2"/>
</dbReference>
<feature type="compositionally biased region" description="Gly residues" evidence="6">
    <location>
        <begin position="581"/>
        <end position="621"/>
    </location>
</feature>